<name>A0A4R6VLU7_9HYPH</name>
<keyword evidence="1" id="KW-0812">Transmembrane</keyword>
<keyword evidence="3" id="KW-1185">Reference proteome</keyword>
<dbReference type="AlphaFoldDB" id="A0A4R6VLU7"/>
<evidence type="ECO:0000256" key="1">
    <source>
        <dbReference type="SAM" id="Phobius"/>
    </source>
</evidence>
<feature type="transmembrane region" description="Helical" evidence="1">
    <location>
        <begin position="78"/>
        <end position="99"/>
    </location>
</feature>
<dbReference type="EMBL" id="SNYR01000002">
    <property type="protein sequence ID" value="TDQ64495.1"/>
    <property type="molecule type" value="Genomic_DNA"/>
</dbReference>
<feature type="transmembrane region" description="Helical" evidence="1">
    <location>
        <begin position="51"/>
        <end position="71"/>
    </location>
</feature>
<dbReference type="RefSeq" id="WP_133573090.1">
    <property type="nucleotide sequence ID" value="NZ_SNYR01000002.1"/>
</dbReference>
<keyword evidence="1" id="KW-1133">Transmembrane helix</keyword>
<comment type="caution">
    <text evidence="2">The sequence shown here is derived from an EMBL/GenBank/DDBJ whole genome shotgun (WGS) entry which is preliminary data.</text>
</comment>
<evidence type="ECO:0000313" key="2">
    <source>
        <dbReference type="EMBL" id="TDQ64495.1"/>
    </source>
</evidence>
<sequence length="134" mass="14305">MIIDRISVIVFLALFGVIGLAIGGSILFIPDQFQANANIIFPANPSLYSEVRAPGAFLTLIAVGILASVFIRDWRLYGLMGIAAVNLTYGLGRVVSLMLDGVPSITILIAMGVELLAGMLAAYLVFAHQRQQLA</sequence>
<evidence type="ECO:0000313" key="3">
    <source>
        <dbReference type="Proteomes" id="UP000295391"/>
    </source>
</evidence>
<protein>
    <submittedName>
        <fullName evidence="2">Uncharacterized protein DUF4345</fullName>
    </submittedName>
</protein>
<dbReference type="Proteomes" id="UP000295391">
    <property type="component" value="Unassembled WGS sequence"/>
</dbReference>
<dbReference type="OrthoDB" id="583466at2"/>
<keyword evidence="1" id="KW-0472">Membrane</keyword>
<organism evidence="2 3">
    <name type="scientific">Maritalea mobilis</name>
    <dbReference type="NCBI Taxonomy" id="483324"/>
    <lineage>
        <taxon>Bacteria</taxon>
        <taxon>Pseudomonadati</taxon>
        <taxon>Pseudomonadota</taxon>
        <taxon>Alphaproteobacteria</taxon>
        <taxon>Hyphomicrobiales</taxon>
        <taxon>Devosiaceae</taxon>
        <taxon>Maritalea</taxon>
    </lineage>
</organism>
<accession>A0A4R6VLU7</accession>
<gene>
    <name evidence="2" type="ORF">ATL17_2515</name>
</gene>
<dbReference type="Pfam" id="PF14248">
    <property type="entry name" value="DUF4345"/>
    <property type="match status" value="1"/>
</dbReference>
<dbReference type="InterPro" id="IPR025597">
    <property type="entry name" value="DUF4345"/>
</dbReference>
<feature type="transmembrane region" description="Helical" evidence="1">
    <location>
        <begin position="105"/>
        <end position="126"/>
    </location>
</feature>
<feature type="transmembrane region" description="Helical" evidence="1">
    <location>
        <begin position="7"/>
        <end position="29"/>
    </location>
</feature>
<proteinExistence type="predicted"/>
<reference evidence="2 3" key="1">
    <citation type="submission" date="2019-03" db="EMBL/GenBank/DDBJ databases">
        <title>Genomic Encyclopedia of Type Strains, Phase III (KMG-III): the genomes of soil and plant-associated and newly described type strains.</title>
        <authorList>
            <person name="Whitman W."/>
        </authorList>
    </citation>
    <scope>NUCLEOTIDE SEQUENCE [LARGE SCALE GENOMIC DNA]</scope>
    <source>
        <strain evidence="2 3">CGMCC 1.7002</strain>
    </source>
</reference>